<evidence type="ECO:0000313" key="7">
    <source>
        <dbReference type="EMBL" id="EKE77420.1"/>
    </source>
</evidence>
<dbReference type="SUPFAM" id="SSF46689">
    <property type="entry name" value="Homeodomain-like"/>
    <property type="match status" value="1"/>
</dbReference>
<dbReference type="OrthoDB" id="9816011at2"/>
<protein>
    <submittedName>
        <fullName evidence="7">AraC family transcriptional regulator</fullName>
    </submittedName>
</protein>
<dbReference type="Pfam" id="PF12833">
    <property type="entry name" value="HTH_18"/>
    <property type="match status" value="1"/>
</dbReference>
<dbReference type="EMBL" id="AMRI01000002">
    <property type="protein sequence ID" value="EKE77420.1"/>
    <property type="molecule type" value="Genomic_DNA"/>
</dbReference>
<organism evidence="7 8">
    <name type="scientific">Gallaecimonas xiamenensis 3-C-1</name>
    <dbReference type="NCBI Taxonomy" id="745411"/>
    <lineage>
        <taxon>Bacteria</taxon>
        <taxon>Pseudomonadati</taxon>
        <taxon>Pseudomonadota</taxon>
        <taxon>Gammaproteobacteria</taxon>
        <taxon>Enterobacterales</taxon>
        <taxon>Gallaecimonadaceae</taxon>
        <taxon>Gallaecimonas</taxon>
    </lineage>
</organism>
<evidence type="ECO:0000256" key="4">
    <source>
        <dbReference type="SAM" id="MobiDB-lite"/>
    </source>
</evidence>
<keyword evidence="8" id="KW-1185">Reference proteome</keyword>
<keyword evidence="5" id="KW-0472">Membrane</keyword>
<feature type="domain" description="HTH araC/xylS-type" evidence="6">
    <location>
        <begin position="256"/>
        <end position="364"/>
    </location>
</feature>
<evidence type="ECO:0000256" key="1">
    <source>
        <dbReference type="ARBA" id="ARBA00023015"/>
    </source>
</evidence>
<evidence type="ECO:0000259" key="6">
    <source>
        <dbReference type="PROSITE" id="PS01124"/>
    </source>
</evidence>
<dbReference type="STRING" id="745411.B3C1_01375"/>
<feature type="region of interest" description="Disordered" evidence="4">
    <location>
        <begin position="359"/>
        <end position="378"/>
    </location>
</feature>
<dbReference type="PROSITE" id="PS01124">
    <property type="entry name" value="HTH_ARAC_FAMILY_2"/>
    <property type="match status" value="1"/>
</dbReference>
<dbReference type="InterPro" id="IPR009057">
    <property type="entry name" value="Homeodomain-like_sf"/>
</dbReference>
<evidence type="ECO:0000256" key="5">
    <source>
        <dbReference type="SAM" id="Phobius"/>
    </source>
</evidence>
<keyword evidence="5" id="KW-0812">Transmembrane</keyword>
<dbReference type="AlphaFoldDB" id="K2KJC6"/>
<gene>
    <name evidence="7" type="ORF">B3C1_01375</name>
</gene>
<dbReference type="Proteomes" id="UP000006755">
    <property type="component" value="Unassembled WGS sequence"/>
</dbReference>
<feature type="transmembrane region" description="Helical" evidence="5">
    <location>
        <begin position="185"/>
        <end position="202"/>
    </location>
</feature>
<keyword evidence="1" id="KW-0805">Transcription regulation</keyword>
<dbReference type="PRINTS" id="PR00032">
    <property type="entry name" value="HTHARAC"/>
</dbReference>
<dbReference type="InterPro" id="IPR018062">
    <property type="entry name" value="HTH_AraC-typ_CS"/>
</dbReference>
<keyword evidence="3" id="KW-0804">Transcription</keyword>
<evidence type="ECO:0000256" key="2">
    <source>
        <dbReference type="ARBA" id="ARBA00023125"/>
    </source>
</evidence>
<dbReference type="eggNOG" id="COG2207">
    <property type="taxonomic scope" value="Bacteria"/>
</dbReference>
<dbReference type="RefSeq" id="WP_008482406.1">
    <property type="nucleotide sequence ID" value="NZ_AMRI01000002.1"/>
</dbReference>
<dbReference type="InterPro" id="IPR018060">
    <property type="entry name" value="HTH_AraC"/>
</dbReference>
<keyword evidence="5" id="KW-1133">Transmembrane helix</keyword>
<feature type="transmembrane region" description="Helical" evidence="5">
    <location>
        <begin position="102"/>
        <end position="121"/>
    </location>
</feature>
<dbReference type="SMART" id="SM00342">
    <property type="entry name" value="HTH_ARAC"/>
    <property type="match status" value="1"/>
</dbReference>
<dbReference type="PANTHER" id="PTHR43280:SF29">
    <property type="entry name" value="ARAC-FAMILY TRANSCRIPTIONAL REGULATOR"/>
    <property type="match status" value="1"/>
</dbReference>
<feature type="transmembrane region" description="Helical" evidence="5">
    <location>
        <begin position="38"/>
        <end position="59"/>
    </location>
</feature>
<dbReference type="PANTHER" id="PTHR43280">
    <property type="entry name" value="ARAC-FAMILY TRANSCRIPTIONAL REGULATOR"/>
    <property type="match status" value="1"/>
</dbReference>
<proteinExistence type="predicted"/>
<evidence type="ECO:0000313" key="8">
    <source>
        <dbReference type="Proteomes" id="UP000006755"/>
    </source>
</evidence>
<sequence length="378" mass="41266">MNYATGAAALIGLCLSGVLFFATLSWMVNRAHTRLTSAWLVGLAFLVVLQSLEFLYHATDLFTHWPFFLKLIDPLVVLLPLCLYGYIQALQGRNLARPRRRLLLHASPALLVALLDLPYWSLPGGEKVAWMLKARLGEDQWTLITPYGNQYLAIIAALCLGYWLLQHRQGYRGRKSRLGSWLAKLQGVQLLVAASLTGRILLSELAGLDLSVAYTLAPVSAYLLYLVLSHAQLPTAMAPKAAAPGKAVTLAVPQEDEGLALLFADLEQALAKGAFRNNELSLGKLAALCGMTSHQASAAINQCSGAHFYDWVNQYRVQAAQQALAGTDTPVARICYEVGFNAKSTFNTAFRRLSGCTPTQYRRQHGSNAPEPPSADTP</sequence>
<comment type="caution">
    <text evidence="7">The sequence shown here is derived from an EMBL/GenBank/DDBJ whole genome shotgun (WGS) entry which is preliminary data.</text>
</comment>
<dbReference type="InterPro" id="IPR020449">
    <property type="entry name" value="Tscrpt_reg_AraC-type_HTH"/>
</dbReference>
<dbReference type="Gene3D" id="1.10.10.60">
    <property type="entry name" value="Homeodomain-like"/>
    <property type="match status" value="1"/>
</dbReference>
<dbReference type="GO" id="GO:0003700">
    <property type="term" value="F:DNA-binding transcription factor activity"/>
    <property type="evidence" value="ECO:0007669"/>
    <property type="project" value="InterPro"/>
</dbReference>
<keyword evidence="2" id="KW-0238">DNA-binding</keyword>
<accession>K2KJC6</accession>
<dbReference type="PROSITE" id="PS00041">
    <property type="entry name" value="HTH_ARAC_FAMILY_1"/>
    <property type="match status" value="1"/>
</dbReference>
<feature type="transmembrane region" description="Helical" evidence="5">
    <location>
        <begin position="6"/>
        <end position="26"/>
    </location>
</feature>
<reference evidence="7 8" key="1">
    <citation type="journal article" date="2012" name="J. Bacteriol.">
        <title>Genome Sequence of Gallaecimonas xiamenensis Type Strain 3-C-1.</title>
        <authorList>
            <person name="Lai Q."/>
            <person name="Wang L."/>
            <person name="Wang W."/>
            <person name="Shao Z."/>
        </authorList>
    </citation>
    <scope>NUCLEOTIDE SEQUENCE [LARGE SCALE GENOMIC DNA]</scope>
    <source>
        <strain evidence="7 8">3-C-1</strain>
    </source>
</reference>
<evidence type="ECO:0000256" key="3">
    <source>
        <dbReference type="ARBA" id="ARBA00023163"/>
    </source>
</evidence>
<dbReference type="GO" id="GO:0043565">
    <property type="term" value="F:sequence-specific DNA binding"/>
    <property type="evidence" value="ECO:0007669"/>
    <property type="project" value="InterPro"/>
</dbReference>
<feature type="transmembrane region" description="Helical" evidence="5">
    <location>
        <begin position="71"/>
        <end position="90"/>
    </location>
</feature>
<feature type="transmembrane region" description="Helical" evidence="5">
    <location>
        <begin position="141"/>
        <end position="165"/>
    </location>
</feature>
<name>K2KJC6_9GAMM</name>
<feature type="transmembrane region" description="Helical" evidence="5">
    <location>
        <begin position="208"/>
        <end position="228"/>
    </location>
</feature>